<dbReference type="Gene3D" id="3.90.180.10">
    <property type="entry name" value="Medium-chain alcohol dehydrogenases, catalytic domain"/>
    <property type="match status" value="1"/>
</dbReference>
<name>A0ABW0B5E6_9ACTN</name>
<protein>
    <submittedName>
        <fullName evidence="1">Uncharacterized protein</fullName>
    </submittedName>
</protein>
<dbReference type="Proteomes" id="UP001596208">
    <property type="component" value="Unassembled WGS sequence"/>
</dbReference>
<dbReference type="RefSeq" id="WP_338058039.1">
    <property type="nucleotide sequence ID" value="NZ_JBHSKI010000006.1"/>
</dbReference>
<sequence length="139" mass="14646">MAERGEEGIAKVRELTGGHGTRAVLEAVGHMPAYDMAIGTVRPGGVVNRVKVPQYEDAPVGFGSLLGPNITLTGGPAPVRAYVERLLPAVLDGTVGLERTAEGYHAMDRPRGAQGPHHSLIVTGQVELKGTVMACPTWR</sequence>
<dbReference type="InterPro" id="IPR036291">
    <property type="entry name" value="NAD(P)-bd_dom_sf"/>
</dbReference>
<evidence type="ECO:0000313" key="2">
    <source>
        <dbReference type="Proteomes" id="UP001596208"/>
    </source>
</evidence>
<evidence type="ECO:0000313" key="1">
    <source>
        <dbReference type="EMBL" id="MFC5172212.1"/>
    </source>
</evidence>
<organism evidence="1 2">
    <name type="scientific">Streptomyces mutomycini</name>
    <dbReference type="NCBI Taxonomy" id="284036"/>
    <lineage>
        <taxon>Bacteria</taxon>
        <taxon>Bacillati</taxon>
        <taxon>Actinomycetota</taxon>
        <taxon>Actinomycetes</taxon>
        <taxon>Kitasatosporales</taxon>
        <taxon>Streptomycetaceae</taxon>
        <taxon>Streptomyces</taxon>
    </lineage>
</organism>
<dbReference type="SUPFAM" id="SSF51735">
    <property type="entry name" value="NAD(P)-binding Rossmann-fold domains"/>
    <property type="match status" value="1"/>
</dbReference>
<dbReference type="EMBL" id="JBHSKI010000006">
    <property type="protein sequence ID" value="MFC5172212.1"/>
    <property type="molecule type" value="Genomic_DNA"/>
</dbReference>
<accession>A0ABW0B5E6</accession>
<comment type="caution">
    <text evidence="1">The sequence shown here is derived from an EMBL/GenBank/DDBJ whole genome shotgun (WGS) entry which is preliminary data.</text>
</comment>
<keyword evidence="2" id="KW-1185">Reference proteome</keyword>
<proteinExistence type="predicted"/>
<gene>
    <name evidence="1" type="ORF">ACFPRK_16590</name>
</gene>
<reference evidence="2" key="1">
    <citation type="journal article" date="2019" name="Int. J. Syst. Evol. Microbiol.">
        <title>The Global Catalogue of Microorganisms (GCM) 10K type strain sequencing project: providing services to taxonomists for standard genome sequencing and annotation.</title>
        <authorList>
            <consortium name="The Broad Institute Genomics Platform"/>
            <consortium name="The Broad Institute Genome Sequencing Center for Infectious Disease"/>
            <person name="Wu L."/>
            <person name="Ma J."/>
        </authorList>
    </citation>
    <scope>NUCLEOTIDE SEQUENCE [LARGE SCALE GENOMIC DNA]</scope>
    <source>
        <strain evidence="2">CGMCC 4.1721</strain>
    </source>
</reference>